<organism evidence="1 2">
    <name type="scientific">Bifidobacterium angulatum DSM 20098 = JCM 7096</name>
    <dbReference type="NCBI Taxonomy" id="518635"/>
    <lineage>
        <taxon>Bacteria</taxon>
        <taxon>Bacillati</taxon>
        <taxon>Actinomycetota</taxon>
        <taxon>Actinomycetes</taxon>
        <taxon>Bifidobacteriales</taxon>
        <taxon>Bifidobacteriaceae</taxon>
        <taxon>Bifidobacterium</taxon>
    </lineage>
</organism>
<comment type="caution">
    <text evidence="1">The sequence shown here is derived from an EMBL/GenBank/DDBJ whole genome shotgun (WGS) entry which is preliminary data.</text>
</comment>
<dbReference type="EMBL" id="ABYS02000013">
    <property type="protein sequence ID" value="EEP20462.1"/>
    <property type="molecule type" value="Genomic_DNA"/>
</dbReference>
<dbReference type="KEGG" id="bang:BBAG_0344"/>
<evidence type="ECO:0000313" key="2">
    <source>
        <dbReference type="Proteomes" id="UP000006408"/>
    </source>
</evidence>
<protein>
    <submittedName>
        <fullName evidence="1">Uncharacterized protein</fullName>
    </submittedName>
</protein>
<sequence>MIRYGSERSTATLESMVESSLMRAFADLKLAPIADLTFNLSTGPHTSTPASHMTARC</sequence>
<dbReference type="Proteomes" id="UP000006408">
    <property type="component" value="Unassembled WGS sequence"/>
</dbReference>
<dbReference type="AlphaFoldDB" id="C4FHE9"/>
<dbReference type="PATRIC" id="fig|518635.17.peg.354"/>
<dbReference type="HOGENOM" id="CLU_2987432_0_0_11"/>
<keyword evidence="2" id="KW-1185">Reference proteome</keyword>
<evidence type="ECO:0000313" key="1">
    <source>
        <dbReference type="EMBL" id="EEP20462.1"/>
    </source>
</evidence>
<accession>C4FHE9</accession>
<name>C4FHE9_9BIFI</name>
<proteinExistence type="predicted"/>
<gene>
    <name evidence="1" type="ORF">BIFANG_03786</name>
</gene>
<reference evidence="1" key="1">
    <citation type="submission" date="2009-04" db="EMBL/GenBank/DDBJ databases">
        <authorList>
            <person name="Weinstock G."/>
            <person name="Sodergren E."/>
            <person name="Clifton S."/>
            <person name="Fulton L."/>
            <person name="Fulton B."/>
            <person name="Courtney L."/>
            <person name="Fronick C."/>
            <person name="Harrison M."/>
            <person name="Strong C."/>
            <person name="Farmer C."/>
            <person name="Delahaunty K."/>
            <person name="Markovic C."/>
            <person name="Hall O."/>
            <person name="Minx P."/>
            <person name="Tomlinson C."/>
            <person name="Mitreva M."/>
            <person name="Nelson J."/>
            <person name="Hou S."/>
            <person name="Wollam A."/>
            <person name="Pepin K.H."/>
            <person name="Johnson M."/>
            <person name="Bhonagiri V."/>
            <person name="Nash W.E."/>
            <person name="Warren W."/>
            <person name="Chinwalla A."/>
            <person name="Mardis E.R."/>
            <person name="Wilson R.K."/>
        </authorList>
    </citation>
    <scope>NUCLEOTIDE SEQUENCE [LARGE SCALE GENOMIC DNA]</scope>
    <source>
        <strain evidence="1">DSM 20098</strain>
    </source>
</reference>